<proteinExistence type="predicted"/>
<dbReference type="EMBL" id="LN714486">
    <property type="protein sequence ID" value="CEL70023.1"/>
    <property type="molecule type" value="Genomic_DNA"/>
</dbReference>
<reference evidence="4" key="4">
    <citation type="journal article" date="2015" name="PLoS ONE">
        <title>Comprehensive Evaluation of Toxoplasma gondii VEG and Neospora caninum LIV Genomes with Tachyzoite Stage Transcriptome and Proteome Defines Novel Transcript Features.</title>
        <authorList>
            <person name="Ramaprasad A."/>
            <person name="Mourier T."/>
            <person name="Naeem R."/>
            <person name="Malas T.B."/>
            <person name="Moussa E."/>
            <person name="Panigrahi A."/>
            <person name="Vermont S.J."/>
            <person name="Otto T.D."/>
            <person name="Wastling J."/>
            <person name="Pain A."/>
        </authorList>
    </citation>
    <scope>NUCLEOTIDE SEQUENCE</scope>
    <source>
        <strain evidence="4">Liverpool</strain>
    </source>
</reference>
<dbReference type="VEuPathDB" id="ToxoDB:NCLIV_057140"/>
<protein>
    <submittedName>
        <fullName evidence="3">Uncharacterized protein</fullName>
    </submittedName>
</protein>
<dbReference type="OrthoDB" id="331886at2759"/>
<keyword evidence="5" id="KW-1185">Reference proteome</keyword>
<feature type="region of interest" description="Disordered" evidence="1">
    <location>
        <begin position="310"/>
        <end position="356"/>
    </location>
</feature>
<feature type="region of interest" description="Disordered" evidence="1">
    <location>
        <begin position="192"/>
        <end position="293"/>
    </location>
</feature>
<evidence type="ECO:0000313" key="3">
    <source>
        <dbReference type="EMBL" id="CBZ55291.1"/>
    </source>
</evidence>
<feature type="compositionally biased region" description="Basic and acidic residues" evidence="1">
    <location>
        <begin position="312"/>
        <end position="327"/>
    </location>
</feature>
<feature type="compositionally biased region" description="Low complexity" evidence="1">
    <location>
        <begin position="106"/>
        <end position="128"/>
    </location>
</feature>
<evidence type="ECO:0000256" key="1">
    <source>
        <dbReference type="SAM" id="MobiDB-lite"/>
    </source>
</evidence>
<sequence>MPFFSTPHAFVFLPSIFLYCCLGHHPFISPQYAVGQEISYSEPPETATVTRTTTARPQKPPKTRSSRHPVPPIPDEDRIVLNPVRFGHFLHPAGEPVFLVEEGFGDSSSPTSASSSSVPTVLPVPDSSATSPQDASASPNAIDSSEGNQHPNGSSGEVTGKARLSSAEPVIGMKHLPRPAVSGHVIFPQEDELGSSMNTGEESQPRSSLADYKETLDSGDATDQARGELRSSDYGGLDGFSLADGNSGRAGAEQGAGASSLPSQSTEREREPPEVDRDTRREPDDIFIDDPIFGDEKTYNFAGELIAVGNTKVEKLTQERDKGDKQTGKTTSGRDVLDQDDETAGPLAPAPNLGSPLKALDGIITGGFFHLSAT</sequence>
<dbReference type="InParanoid" id="F0VNJ5"/>
<dbReference type="EMBL" id="FR823392">
    <property type="protein sequence ID" value="CBZ55291.1"/>
    <property type="molecule type" value="Genomic_DNA"/>
</dbReference>
<evidence type="ECO:0000313" key="5">
    <source>
        <dbReference type="Proteomes" id="UP000007494"/>
    </source>
</evidence>
<dbReference type="Proteomes" id="UP000007494">
    <property type="component" value="Chromosome XI"/>
</dbReference>
<reference evidence="3" key="1">
    <citation type="submission" date="2011-02" db="EMBL/GenBank/DDBJ databases">
        <authorList>
            <person name="Aslett M."/>
        </authorList>
    </citation>
    <scope>NUCLEOTIDE SEQUENCE</scope>
    <source>
        <strain evidence="3">Liverpool</strain>
    </source>
</reference>
<dbReference type="GeneID" id="13440704"/>
<dbReference type="eggNOG" id="ENOG502QY8W">
    <property type="taxonomic scope" value="Eukaryota"/>
</dbReference>
<feature type="compositionally biased region" description="Low complexity" evidence="1">
    <location>
        <begin position="46"/>
        <end position="56"/>
    </location>
</feature>
<dbReference type="OMA" id="PSIFLYC"/>
<name>F0VNJ5_NEOCL</name>
<evidence type="ECO:0000256" key="2">
    <source>
        <dbReference type="SAM" id="SignalP"/>
    </source>
</evidence>
<organism evidence="3 5">
    <name type="scientific">Neospora caninum (strain Liverpool)</name>
    <dbReference type="NCBI Taxonomy" id="572307"/>
    <lineage>
        <taxon>Eukaryota</taxon>
        <taxon>Sar</taxon>
        <taxon>Alveolata</taxon>
        <taxon>Apicomplexa</taxon>
        <taxon>Conoidasida</taxon>
        <taxon>Coccidia</taxon>
        <taxon>Eucoccidiorida</taxon>
        <taxon>Eimeriorina</taxon>
        <taxon>Sarcocystidae</taxon>
        <taxon>Neospora</taxon>
    </lineage>
</organism>
<keyword evidence="2" id="KW-0732">Signal</keyword>
<feature type="chain" id="PRO_5007655358" evidence="2">
    <location>
        <begin position="24"/>
        <end position="374"/>
    </location>
</feature>
<feature type="region of interest" description="Disordered" evidence="1">
    <location>
        <begin position="42"/>
        <end position="76"/>
    </location>
</feature>
<dbReference type="AlphaFoldDB" id="F0VNJ5"/>
<feature type="compositionally biased region" description="Polar residues" evidence="1">
    <location>
        <begin position="195"/>
        <end position="207"/>
    </location>
</feature>
<accession>F0VNJ5</accession>
<feature type="signal peptide" evidence="2">
    <location>
        <begin position="1"/>
        <end position="23"/>
    </location>
</feature>
<evidence type="ECO:0000313" key="4">
    <source>
        <dbReference type="EMBL" id="CEL70023.1"/>
    </source>
</evidence>
<feature type="compositionally biased region" description="Polar residues" evidence="1">
    <location>
        <begin position="129"/>
        <end position="157"/>
    </location>
</feature>
<gene>
    <name evidence="4" type="ORF">BN1204_057140</name>
    <name evidence="3" type="ORF">NCLIV_057140</name>
</gene>
<feature type="compositionally biased region" description="Basic and acidic residues" evidence="1">
    <location>
        <begin position="266"/>
        <end position="284"/>
    </location>
</feature>
<feature type="region of interest" description="Disordered" evidence="1">
    <location>
        <begin position="101"/>
        <end position="160"/>
    </location>
</feature>
<dbReference type="RefSeq" id="XP_003885319.1">
    <property type="nucleotide sequence ID" value="XM_003885270.1"/>
</dbReference>
<reference evidence="5" key="3">
    <citation type="journal article" date="2012" name="PLoS Pathog.">
        <title>Comparative genomics of the apicomplexan parasites Toxoplasma gondii and Neospora caninum: Coccidia differing in host range and transmission strategy.</title>
        <authorList>
            <person name="Reid A.J."/>
            <person name="Vermont S.J."/>
            <person name="Cotton J.A."/>
            <person name="Harris D."/>
            <person name="Hill-Cawthorne G.A."/>
            <person name="Konen-Waisman S."/>
            <person name="Latham S.M."/>
            <person name="Mourier T."/>
            <person name="Norton R."/>
            <person name="Quail M.A."/>
            <person name="Sanders M."/>
            <person name="Shanmugam D."/>
            <person name="Sohal A."/>
            <person name="Wasmuth J.D."/>
            <person name="Brunk B."/>
            <person name="Grigg M.E."/>
            <person name="Howard J.C."/>
            <person name="Parkinson J."/>
            <person name="Roos D.S."/>
            <person name="Trees A.J."/>
            <person name="Berriman M."/>
            <person name="Pain A."/>
            <person name="Wastling J.M."/>
        </authorList>
    </citation>
    <scope>NUCLEOTIDE SEQUENCE [LARGE SCALE GENOMIC DNA]</scope>
    <source>
        <strain evidence="5">Liverpool</strain>
    </source>
</reference>
<reference evidence="3" key="2">
    <citation type="submission" date="2011-03" db="EMBL/GenBank/DDBJ databases">
        <title>Comparative genomics and transcriptomics of Neospora caninum and Toxoplasma gondii.</title>
        <authorList>
            <person name="Reid A.J."/>
            <person name="Sohal A."/>
            <person name="Harris D."/>
            <person name="Quail M."/>
            <person name="Sanders M."/>
            <person name="Berriman M."/>
            <person name="Wastling J.M."/>
            <person name="Pain A."/>
        </authorList>
    </citation>
    <scope>NUCLEOTIDE SEQUENCE</scope>
    <source>
        <strain evidence="3">Liverpool</strain>
    </source>
</reference>